<dbReference type="Gene3D" id="3.40.50.720">
    <property type="entry name" value="NAD(P)-binding Rossmann-like Domain"/>
    <property type="match status" value="1"/>
</dbReference>
<dbReference type="InterPro" id="IPR036291">
    <property type="entry name" value="NAD(P)-bd_dom_sf"/>
</dbReference>
<dbReference type="InterPro" id="IPR011032">
    <property type="entry name" value="GroES-like_sf"/>
</dbReference>
<dbReference type="PANTHER" id="PTHR45033">
    <property type="match status" value="1"/>
</dbReference>
<dbReference type="SMART" id="SM00829">
    <property type="entry name" value="PKS_ER"/>
    <property type="match status" value="1"/>
</dbReference>
<name>A0A9W7DB17_9STRA</name>
<dbReference type="AlphaFoldDB" id="A0A9W7DB17"/>
<evidence type="ECO:0000259" key="2">
    <source>
        <dbReference type="SMART" id="SM00829"/>
    </source>
</evidence>
<comment type="caution">
    <text evidence="3">The sequence shown here is derived from an EMBL/GenBank/DDBJ whole genome shotgun (WGS) entry which is preliminary data.</text>
</comment>
<evidence type="ECO:0000313" key="3">
    <source>
        <dbReference type="EMBL" id="GMF66673.1"/>
    </source>
</evidence>
<keyword evidence="4" id="KW-1185">Reference proteome</keyword>
<dbReference type="InterPro" id="IPR020843">
    <property type="entry name" value="ER"/>
</dbReference>
<dbReference type="Gene3D" id="3.90.180.10">
    <property type="entry name" value="Medium-chain alcohol dehydrogenases, catalytic domain"/>
    <property type="match status" value="1"/>
</dbReference>
<dbReference type="GO" id="GO:0016491">
    <property type="term" value="F:oxidoreductase activity"/>
    <property type="evidence" value="ECO:0007669"/>
    <property type="project" value="InterPro"/>
</dbReference>
<accession>A0A9W7DB17</accession>
<evidence type="ECO:0000313" key="4">
    <source>
        <dbReference type="Proteomes" id="UP001165121"/>
    </source>
</evidence>
<dbReference type="CDD" id="cd08276">
    <property type="entry name" value="MDR7"/>
    <property type="match status" value="1"/>
</dbReference>
<reference evidence="3" key="1">
    <citation type="submission" date="2023-04" db="EMBL/GenBank/DDBJ databases">
        <title>Phytophthora fragariaefolia NBRC 109709.</title>
        <authorList>
            <person name="Ichikawa N."/>
            <person name="Sato H."/>
            <person name="Tonouchi N."/>
        </authorList>
    </citation>
    <scope>NUCLEOTIDE SEQUENCE</scope>
    <source>
        <strain evidence="3">NBRC 109709</strain>
    </source>
</reference>
<dbReference type="Pfam" id="PF00107">
    <property type="entry name" value="ADH_zinc_N"/>
    <property type="match status" value="1"/>
</dbReference>
<dbReference type="InterPro" id="IPR013154">
    <property type="entry name" value="ADH-like_N"/>
</dbReference>
<dbReference type="InterPro" id="IPR013149">
    <property type="entry name" value="ADH-like_C"/>
</dbReference>
<dbReference type="SUPFAM" id="SSF50129">
    <property type="entry name" value="GroES-like"/>
    <property type="match status" value="1"/>
</dbReference>
<feature type="compositionally biased region" description="Low complexity" evidence="1">
    <location>
        <begin position="37"/>
        <end position="49"/>
    </location>
</feature>
<evidence type="ECO:0000256" key="1">
    <source>
        <dbReference type="SAM" id="MobiDB-lite"/>
    </source>
</evidence>
<protein>
    <submittedName>
        <fullName evidence="3">Unnamed protein product</fullName>
    </submittedName>
</protein>
<sequence length="885" mass="98593">MSLFTTAKDDVMTVEEAIAFIDSFDEILGGESDSVNDATSPTSSSASDSGAVHPAVEAPKPKRKRRKNPPGYTTRMQQKKKAELQDLREQVRDLEQSLELLKRATPPNWVAMKRTIELDTAAMRSKWRKLAATEYNERRRSEQTNRRLKVILVHQVQMDKNLRQVLKKRSLFQGIDFVFGNEPTSRYSFTAFENSKSIMDHLEQRVSKLYLDSDSVFEDEALTSIACSTGMKHKEVLGMTAEALSMTPMLCPMEVAADICWKDLSIPRPCPVKWARCMKGRQPDSHEKNWILKLQCKSYVKEVKGIQFLRKFTEPNRIVIIKTDLMMINNEELQFRDQTWTIISRSTTNPNECLVRVCEQMYLDHEVGISAARPEDVEYAQRVVLKNLSWKLREHTQHLQDMLVEETENHGVPFADAGKGWQAYSGHFQFLTRSHTSPHTDSSSMPASNIVYRHGERSTYENIRQISEPIPELKDHEVLVEVRGVALNYRDLAISKSIYPGAVKDAVVPCSDGAGVIVEVGSAVEDIQVGDRVIINFDVANMYGPVLDGGSHWLGGTLDGMLRQYAVVPAQAVIPTPENCKLTFVQLASLVCAGVTAWNALYGLIALHPGQTVLLQGTGGVSIFGLQIAKAAGATTIVTSSSDDKLEFVKEKFGADHTINYRKTPDWAIEVMRIRRGKGVDFVVETGGSGTIAQSLAAVAQGGHIGNIGFLSSAKQEDMPDVAMLALNKGCIIRGVQIGSKQLAEEFVRVVVSQNIQPHTYKTFEFDKDGVVAAFKCLESGGHIGKIGIAVKPKHQFVLEHFYRYQLVSASQPKDQENDSEKSPETCGLFSLSNFVIIQRPSTVHGELQWELSVLITTRFGHLLTQPMTGDREAKPPRGAIHFLS</sequence>
<dbReference type="OrthoDB" id="3509362at2759"/>
<dbReference type="EMBL" id="BSXT01008723">
    <property type="protein sequence ID" value="GMF66673.1"/>
    <property type="molecule type" value="Genomic_DNA"/>
</dbReference>
<dbReference type="PANTHER" id="PTHR45033:SF2">
    <property type="entry name" value="ZINC-TYPE ALCOHOL DEHYDROGENASE-LIKE PROTEIN C1773.06C"/>
    <property type="match status" value="1"/>
</dbReference>
<organism evidence="3 4">
    <name type="scientific">Phytophthora fragariaefolia</name>
    <dbReference type="NCBI Taxonomy" id="1490495"/>
    <lineage>
        <taxon>Eukaryota</taxon>
        <taxon>Sar</taxon>
        <taxon>Stramenopiles</taxon>
        <taxon>Oomycota</taxon>
        <taxon>Peronosporomycetes</taxon>
        <taxon>Peronosporales</taxon>
        <taxon>Peronosporaceae</taxon>
        <taxon>Phytophthora</taxon>
    </lineage>
</organism>
<dbReference type="Proteomes" id="UP001165121">
    <property type="component" value="Unassembled WGS sequence"/>
</dbReference>
<gene>
    <name evidence="3" type="ORF">Pfra01_002825400</name>
</gene>
<feature type="region of interest" description="Disordered" evidence="1">
    <location>
        <begin position="31"/>
        <end position="83"/>
    </location>
</feature>
<feature type="domain" description="Enoyl reductase (ER)" evidence="2">
    <location>
        <begin position="458"/>
        <end position="789"/>
    </location>
</feature>
<dbReference type="Pfam" id="PF08240">
    <property type="entry name" value="ADH_N"/>
    <property type="match status" value="1"/>
</dbReference>
<proteinExistence type="predicted"/>
<dbReference type="InterPro" id="IPR052711">
    <property type="entry name" value="Zinc_ADH-like"/>
</dbReference>
<dbReference type="SUPFAM" id="SSF51735">
    <property type="entry name" value="NAD(P)-binding Rossmann-fold domains"/>
    <property type="match status" value="1"/>
</dbReference>